<dbReference type="AlphaFoldDB" id="A0A5C4R2I4"/>
<keyword evidence="2" id="KW-0805">Transcription regulation</keyword>
<evidence type="ECO:0000256" key="3">
    <source>
        <dbReference type="ARBA" id="ARBA00023125"/>
    </source>
</evidence>
<gene>
    <name evidence="6" type="ORF">FHD67_17345</name>
</gene>
<proteinExistence type="inferred from homology"/>
<reference evidence="6 7" key="1">
    <citation type="submission" date="2019-06" db="EMBL/GenBank/DDBJ databases">
        <authorList>
            <person name="Li J."/>
        </authorList>
    </citation>
    <scope>NUCLEOTIDE SEQUENCE [LARGE SCALE GENOMIC DNA]</scope>
    <source>
        <strain evidence="6 7">CGMCC 1.8012</strain>
    </source>
</reference>
<keyword evidence="4" id="KW-0804">Transcription</keyword>
<dbReference type="GO" id="GO:0043565">
    <property type="term" value="F:sequence-specific DNA binding"/>
    <property type="evidence" value="ECO:0007669"/>
    <property type="project" value="TreeGrafter"/>
</dbReference>
<dbReference type="EMBL" id="VDDC01000041">
    <property type="protein sequence ID" value="TNH38011.1"/>
    <property type="molecule type" value="Genomic_DNA"/>
</dbReference>
<dbReference type="Gene3D" id="1.10.10.10">
    <property type="entry name" value="Winged helix-like DNA-binding domain superfamily/Winged helix DNA-binding domain"/>
    <property type="match status" value="1"/>
</dbReference>
<evidence type="ECO:0000256" key="1">
    <source>
        <dbReference type="ARBA" id="ARBA00009437"/>
    </source>
</evidence>
<organism evidence="6 7">
    <name type="scientific">Paracoccus haeundaensis</name>
    <dbReference type="NCBI Taxonomy" id="225362"/>
    <lineage>
        <taxon>Bacteria</taxon>
        <taxon>Pseudomonadati</taxon>
        <taxon>Pseudomonadota</taxon>
        <taxon>Alphaproteobacteria</taxon>
        <taxon>Rhodobacterales</taxon>
        <taxon>Paracoccaceae</taxon>
        <taxon>Paracoccus</taxon>
    </lineage>
</organism>
<feature type="domain" description="HTH lysR-type" evidence="5">
    <location>
        <begin position="9"/>
        <end position="66"/>
    </location>
</feature>
<dbReference type="SUPFAM" id="SSF53850">
    <property type="entry name" value="Periplasmic binding protein-like II"/>
    <property type="match status" value="1"/>
</dbReference>
<keyword evidence="7" id="KW-1185">Reference proteome</keyword>
<accession>A0A5C4R2I4</accession>
<dbReference type="Pfam" id="PF03466">
    <property type="entry name" value="LysR_substrate"/>
    <property type="match status" value="1"/>
</dbReference>
<dbReference type="Pfam" id="PF00126">
    <property type="entry name" value="HTH_1"/>
    <property type="match status" value="1"/>
</dbReference>
<dbReference type="InterPro" id="IPR000847">
    <property type="entry name" value="LysR_HTH_N"/>
</dbReference>
<dbReference type="RefSeq" id="WP_139599469.1">
    <property type="nucleotide sequence ID" value="NZ_VDDC01000041.1"/>
</dbReference>
<dbReference type="PROSITE" id="PS50931">
    <property type="entry name" value="HTH_LYSR"/>
    <property type="match status" value="1"/>
</dbReference>
<dbReference type="GO" id="GO:0006351">
    <property type="term" value="P:DNA-templated transcription"/>
    <property type="evidence" value="ECO:0007669"/>
    <property type="project" value="TreeGrafter"/>
</dbReference>
<evidence type="ECO:0000256" key="4">
    <source>
        <dbReference type="ARBA" id="ARBA00023163"/>
    </source>
</evidence>
<keyword evidence="3" id="KW-0238">DNA-binding</keyword>
<dbReference type="PRINTS" id="PR00039">
    <property type="entry name" value="HTHLYSR"/>
</dbReference>
<dbReference type="InterPro" id="IPR058163">
    <property type="entry name" value="LysR-type_TF_proteobact-type"/>
</dbReference>
<dbReference type="GO" id="GO:0003700">
    <property type="term" value="F:DNA-binding transcription factor activity"/>
    <property type="evidence" value="ECO:0007669"/>
    <property type="project" value="InterPro"/>
</dbReference>
<dbReference type="CDD" id="cd08432">
    <property type="entry name" value="PBP2_GcdR_TrpI_HvrB_AmpR_like"/>
    <property type="match status" value="1"/>
</dbReference>
<name>A0A5C4R2I4_9RHOB</name>
<dbReference type="InterPro" id="IPR036388">
    <property type="entry name" value="WH-like_DNA-bd_sf"/>
</dbReference>
<sequence>MSISPRTLPPLNALRAFEVSGRHLNFRAASEELGVTQGAVAQQVRLLEDHLGLPLFHRLPRGVALTGQGKAYLADVSRAFALLSAATDRLQHRADAVTISVTPTFATRMLIPQLSALQAALPSVELRTVATTSISDFDRDQVDLAVREARPPFPSTLEARFLFPQELVLVASPHLPGVSSSETVPGQIADFPLLHDGYDYWSRYFGTHAKVPGAVFNQTSLALDAALAGQGIAIACRAFVEADLDGGRLLHLGDAGFDAETGFYLVRKRSSPSGSAVDAVWSWCIDRYGSG</sequence>
<dbReference type="PANTHER" id="PTHR30537:SF74">
    <property type="entry name" value="HTH-TYPE TRANSCRIPTIONAL REGULATOR TRPI"/>
    <property type="match status" value="1"/>
</dbReference>
<protein>
    <submittedName>
        <fullName evidence="6">LysR family transcriptional regulator</fullName>
    </submittedName>
</protein>
<dbReference type="InterPro" id="IPR036390">
    <property type="entry name" value="WH_DNA-bd_sf"/>
</dbReference>
<comment type="similarity">
    <text evidence="1">Belongs to the LysR transcriptional regulatory family.</text>
</comment>
<evidence type="ECO:0000256" key="2">
    <source>
        <dbReference type="ARBA" id="ARBA00023015"/>
    </source>
</evidence>
<dbReference type="SUPFAM" id="SSF46785">
    <property type="entry name" value="Winged helix' DNA-binding domain"/>
    <property type="match status" value="1"/>
</dbReference>
<dbReference type="PANTHER" id="PTHR30537">
    <property type="entry name" value="HTH-TYPE TRANSCRIPTIONAL REGULATOR"/>
    <property type="match status" value="1"/>
</dbReference>
<dbReference type="Gene3D" id="3.40.190.10">
    <property type="entry name" value="Periplasmic binding protein-like II"/>
    <property type="match status" value="2"/>
</dbReference>
<evidence type="ECO:0000313" key="6">
    <source>
        <dbReference type="EMBL" id="TNH38011.1"/>
    </source>
</evidence>
<comment type="caution">
    <text evidence="6">The sequence shown here is derived from an EMBL/GenBank/DDBJ whole genome shotgun (WGS) entry which is preliminary data.</text>
</comment>
<evidence type="ECO:0000313" key="7">
    <source>
        <dbReference type="Proteomes" id="UP000304880"/>
    </source>
</evidence>
<dbReference type="InterPro" id="IPR005119">
    <property type="entry name" value="LysR_subst-bd"/>
</dbReference>
<dbReference type="Proteomes" id="UP000304880">
    <property type="component" value="Unassembled WGS sequence"/>
</dbReference>
<evidence type="ECO:0000259" key="5">
    <source>
        <dbReference type="PROSITE" id="PS50931"/>
    </source>
</evidence>